<dbReference type="Proteomes" id="UP001242368">
    <property type="component" value="Unassembled WGS sequence"/>
</dbReference>
<evidence type="ECO:0000259" key="2">
    <source>
        <dbReference type="Pfam" id="PF13648"/>
    </source>
</evidence>
<feature type="domain" description="Lipocalin-like" evidence="2">
    <location>
        <begin position="37"/>
        <end position="131"/>
    </location>
</feature>
<keyword evidence="1" id="KW-0732">Signal</keyword>
<dbReference type="PROSITE" id="PS51257">
    <property type="entry name" value="PROKAR_LIPOPROTEIN"/>
    <property type="match status" value="1"/>
</dbReference>
<sequence>MKKIITLAALLVFTLSSLSCSSDDSSTTETPAPVDLLIGKWDLKMTDLKTTKDGKVTESYENQPSLNKLIMQFNFKADKTVVYTMKNVTTGSAQTLKGTYVRNGDSVVLSFENVPDPVTYKILNLQKIKLSFHRLQEFTTKEVKNGVEVEVKTKIENTYHLERMYY</sequence>
<evidence type="ECO:0000256" key="1">
    <source>
        <dbReference type="SAM" id="SignalP"/>
    </source>
</evidence>
<keyword evidence="4" id="KW-1185">Reference proteome</keyword>
<dbReference type="EMBL" id="JAUFQU010000001">
    <property type="protein sequence ID" value="MDN3706018.1"/>
    <property type="molecule type" value="Genomic_DNA"/>
</dbReference>
<dbReference type="RefSeq" id="WP_290362155.1">
    <property type="nucleotide sequence ID" value="NZ_JAUFQU010000001.1"/>
</dbReference>
<reference evidence="4" key="1">
    <citation type="journal article" date="2019" name="Int. J. Syst. Evol. Microbiol.">
        <title>The Global Catalogue of Microorganisms (GCM) 10K type strain sequencing project: providing services to taxonomists for standard genome sequencing and annotation.</title>
        <authorList>
            <consortium name="The Broad Institute Genomics Platform"/>
            <consortium name="The Broad Institute Genome Sequencing Center for Infectious Disease"/>
            <person name="Wu L."/>
            <person name="Ma J."/>
        </authorList>
    </citation>
    <scope>NUCLEOTIDE SEQUENCE [LARGE SCALE GENOMIC DNA]</scope>
    <source>
        <strain evidence="4">CECT 7184</strain>
    </source>
</reference>
<proteinExistence type="predicted"/>
<name>A0ABT8CNI6_9FLAO</name>
<feature type="signal peptide" evidence="1">
    <location>
        <begin position="1"/>
        <end position="21"/>
    </location>
</feature>
<feature type="chain" id="PRO_5046234152" description="Lipocalin-like domain-containing protein" evidence="1">
    <location>
        <begin position="22"/>
        <end position="166"/>
    </location>
</feature>
<organism evidence="3 4">
    <name type="scientific">Paenimyroides ceti</name>
    <dbReference type="NCBI Taxonomy" id="395087"/>
    <lineage>
        <taxon>Bacteria</taxon>
        <taxon>Pseudomonadati</taxon>
        <taxon>Bacteroidota</taxon>
        <taxon>Flavobacteriia</taxon>
        <taxon>Flavobacteriales</taxon>
        <taxon>Flavobacteriaceae</taxon>
        <taxon>Paenimyroides</taxon>
    </lineage>
</organism>
<dbReference type="InterPro" id="IPR024311">
    <property type="entry name" value="Lipocalin-like"/>
</dbReference>
<dbReference type="Pfam" id="PF13648">
    <property type="entry name" value="Lipocalin_4"/>
    <property type="match status" value="1"/>
</dbReference>
<evidence type="ECO:0000313" key="3">
    <source>
        <dbReference type="EMBL" id="MDN3706018.1"/>
    </source>
</evidence>
<gene>
    <name evidence="3" type="ORF">QW060_02605</name>
</gene>
<evidence type="ECO:0000313" key="4">
    <source>
        <dbReference type="Proteomes" id="UP001242368"/>
    </source>
</evidence>
<comment type="caution">
    <text evidence="3">The sequence shown here is derived from an EMBL/GenBank/DDBJ whole genome shotgun (WGS) entry which is preliminary data.</text>
</comment>
<accession>A0ABT8CNI6</accession>
<protein>
    <recommendedName>
        <fullName evidence="2">Lipocalin-like domain-containing protein</fullName>
    </recommendedName>
</protein>